<reference evidence="1 2" key="1">
    <citation type="submission" date="2021-06" db="EMBL/GenBank/DDBJ databases">
        <title>Caerostris extrusa draft genome.</title>
        <authorList>
            <person name="Kono N."/>
            <person name="Arakawa K."/>
        </authorList>
    </citation>
    <scope>NUCLEOTIDE SEQUENCE [LARGE SCALE GENOMIC DNA]</scope>
</reference>
<protein>
    <submittedName>
        <fullName evidence="1">Uncharacterized protein</fullName>
    </submittedName>
</protein>
<comment type="caution">
    <text evidence="1">The sequence shown here is derived from an EMBL/GenBank/DDBJ whole genome shotgun (WGS) entry which is preliminary data.</text>
</comment>
<evidence type="ECO:0000313" key="1">
    <source>
        <dbReference type="EMBL" id="GIZ03578.1"/>
    </source>
</evidence>
<dbReference type="EMBL" id="BPLR01018972">
    <property type="protein sequence ID" value="GIZ03578.1"/>
    <property type="molecule type" value="Genomic_DNA"/>
</dbReference>
<organism evidence="1 2">
    <name type="scientific">Caerostris extrusa</name>
    <name type="common">Bark spider</name>
    <name type="synonym">Caerostris bankana</name>
    <dbReference type="NCBI Taxonomy" id="172846"/>
    <lineage>
        <taxon>Eukaryota</taxon>
        <taxon>Metazoa</taxon>
        <taxon>Ecdysozoa</taxon>
        <taxon>Arthropoda</taxon>
        <taxon>Chelicerata</taxon>
        <taxon>Arachnida</taxon>
        <taxon>Araneae</taxon>
        <taxon>Araneomorphae</taxon>
        <taxon>Entelegynae</taxon>
        <taxon>Araneoidea</taxon>
        <taxon>Araneidae</taxon>
        <taxon>Caerostris</taxon>
    </lineage>
</organism>
<evidence type="ECO:0000313" key="2">
    <source>
        <dbReference type="Proteomes" id="UP001054945"/>
    </source>
</evidence>
<accession>A0AAV4Y9B1</accession>
<keyword evidence="2" id="KW-1185">Reference proteome</keyword>
<dbReference type="Proteomes" id="UP001054945">
    <property type="component" value="Unassembled WGS sequence"/>
</dbReference>
<gene>
    <name evidence="1" type="ORF">CEXT_137271</name>
</gene>
<name>A0AAV4Y9B1_CAEEX</name>
<dbReference type="AlphaFoldDB" id="A0AAV4Y9B1"/>
<proteinExistence type="predicted"/>
<sequence length="93" mass="10988">MLLFDVVIKQTHNGPSHSPVHFRAICVDAAAFFHWLHMPPIKLLFCSWRFKQRYMFWVFISEYVMMNGDILLQILQMVQFGEKTKCHGDGRNS</sequence>